<reference evidence="1 2" key="1">
    <citation type="submission" date="2014-04" db="EMBL/GenBank/DDBJ databases">
        <authorList>
            <consortium name="International Citrus Genome Consortium"/>
            <person name="Gmitter F."/>
            <person name="Chen C."/>
            <person name="Farmerie W."/>
            <person name="Harkins T."/>
            <person name="Desany B."/>
            <person name="Mohiuddin M."/>
            <person name="Kodira C."/>
            <person name="Borodovsky M."/>
            <person name="Lomsadze A."/>
            <person name="Burns P."/>
            <person name="Jenkins J."/>
            <person name="Prochnik S."/>
            <person name="Shu S."/>
            <person name="Chapman J."/>
            <person name="Pitluck S."/>
            <person name="Schmutz J."/>
            <person name="Rokhsar D."/>
        </authorList>
    </citation>
    <scope>NUCLEOTIDE SEQUENCE</scope>
</reference>
<dbReference type="STRING" id="2711.A0A067FXY7"/>
<evidence type="ECO:0000313" key="1">
    <source>
        <dbReference type="EMBL" id="KDO72244.1"/>
    </source>
</evidence>
<accession>A0A067FXY7</accession>
<dbReference type="Proteomes" id="UP000027120">
    <property type="component" value="Unassembled WGS sequence"/>
</dbReference>
<feature type="non-terminal residue" evidence="1">
    <location>
        <position position="49"/>
    </location>
</feature>
<sequence>MEHSSSSNSKQRKRIAVPDAPLKAIGFELEELTPERIIGCFRVTQNSCQ</sequence>
<gene>
    <name evidence="1" type="ORF">CISIN_1g0300851mg</name>
</gene>
<name>A0A067FXY7_CITSI</name>
<dbReference type="AlphaFoldDB" id="A0A067FXY7"/>
<proteinExistence type="predicted"/>
<organism evidence="1 2">
    <name type="scientific">Citrus sinensis</name>
    <name type="common">Sweet orange</name>
    <name type="synonym">Citrus aurantium var. sinensis</name>
    <dbReference type="NCBI Taxonomy" id="2711"/>
    <lineage>
        <taxon>Eukaryota</taxon>
        <taxon>Viridiplantae</taxon>
        <taxon>Streptophyta</taxon>
        <taxon>Embryophyta</taxon>
        <taxon>Tracheophyta</taxon>
        <taxon>Spermatophyta</taxon>
        <taxon>Magnoliopsida</taxon>
        <taxon>eudicotyledons</taxon>
        <taxon>Gunneridae</taxon>
        <taxon>Pentapetalae</taxon>
        <taxon>rosids</taxon>
        <taxon>malvids</taxon>
        <taxon>Sapindales</taxon>
        <taxon>Rutaceae</taxon>
        <taxon>Aurantioideae</taxon>
        <taxon>Citrus</taxon>
    </lineage>
</organism>
<keyword evidence="2" id="KW-1185">Reference proteome</keyword>
<protein>
    <submittedName>
        <fullName evidence="1">Uncharacterized protein</fullName>
    </submittedName>
</protein>
<dbReference type="EMBL" id="KK784888">
    <property type="protein sequence ID" value="KDO72244.1"/>
    <property type="molecule type" value="Genomic_DNA"/>
</dbReference>
<evidence type="ECO:0000313" key="2">
    <source>
        <dbReference type="Proteomes" id="UP000027120"/>
    </source>
</evidence>